<reference evidence="2 3" key="1">
    <citation type="submission" date="2020-04" db="EMBL/GenBank/DDBJ databases">
        <title>MicrobeNet Type strains.</title>
        <authorList>
            <person name="Nicholson A.C."/>
        </authorList>
    </citation>
    <scope>NUCLEOTIDE SEQUENCE [LARGE SCALE GENOMIC DNA]</scope>
    <source>
        <strain evidence="2 3">JCM 12354</strain>
    </source>
</reference>
<feature type="transmembrane region" description="Helical" evidence="1">
    <location>
        <begin position="15"/>
        <end position="37"/>
    </location>
</feature>
<dbReference type="EMBL" id="JAAXOP010000001">
    <property type="protein sequence ID" value="NKY49056.1"/>
    <property type="molecule type" value="Genomic_DNA"/>
</dbReference>
<comment type="caution">
    <text evidence="2">The sequence shown here is derived from an EMBL/GenBank/DDBJ whole genome shotgun (WGS) entry which is preliminary data.</text>
</comment>
<protein>
    <submittedName>
        <fullName evidence="2">Uncharacterized protein</fullName>
    </submittedName>
</protein>
<keyword evidence="1" id="KW-0812">Transmembrane</keyword>
<dbReference type="RefSeq" id="WP_067869449.1">
    <property type="nucleotide sequence ID" value="NZ_JAAXOP010000001.1"/>
</dbReference>
<organism evidence="2 3">
    <name type="scientific">Nocardia vermiculata</name>
    <dbReference type="NCBI Taxonomy" id="257274"/>
    <lineage>
        <taxon>Bacteria</taxon>
        <taxon>Bacillati</taxon>
        <taxon>Actinomycetota</taxon>
        <taxon>Actinomycetes</taxon>
        <taxon>Mycobacteriales</taxon>
        <taxon>Nocardiaceae</taxon>
        <taxon>Nocardia</taxon>
    </lineage>
</organism>
<keyword evidence="1" id="KW-1133">Transmembrane helix</keyword>
<evidence type="ECO:0000313" key="2">
    <source>
        <dbReference type="EMBL" id="NKY49056.1"/>
    </source>
</evidence>
<keyword evidence="1" id="KW-0472">Membrane</keyword>
<dbReference type="AlphaFoldDB" id="A0A846XPV4"/>
<keyword evidence="3" id="KW-1185">Reference proteome</keyword>
<evidence type="ECO:0000313" key="3">
    <source>
        <dbReference type="Proteomes" id="UP000565711"/>
    </source>
</evidence>
<name>A0A846XPV4_9NOCA</name>
<gene>
    <name evidence="2" type="ORF">HGA08_02380</name>
</gene>
<accession>A0A846XPV4</accession>
<evidence type="ECO:0000256" key="1">
    <source>
        <dbReference type="SAM" id="Phobius"/>
    </source>
</evidence>
<proteinExistence type="predicted"/>
<dbReference type="Proteomes" id="UP000565711">
    <property type="component" value="Unassembled WGS sequence"/>
</dbReference>
<sequence length="82" mass="8750">MYSRGVLIEVAPRSWLILGLLGLGAAVCVALLVMLLVGSDRFDDSSQQREVPRGTCEPFCYDTGSPGVTVAPPPAQYPMPGR</sequence>